<keyword evidence="2" id="KW-1185">Reference proteome</keyword>
<name>A0A3M9MWC7_9BACT</name>
<sequence>MLIHDNLIKFCSIFQGLSFPQNIPEQHKHKWERQIKLHEELFQQLEGVLMKTATNNIFNETISEIENNLFELAAEDRELYVQRIIRDFSRAIGKGSFTRKRNEKIIDSYCKIESKLEKLTDFKNYVINCFIVEKQFITLLDVTCASFNLDFPSIQNKVGIKLQERREWEVLDYYGFNQDKLFKIALTCASQELTYQDFLEGIRSDDVENCLTSDNSPNHTFDSDFISFKNYLNEDGKKLYPQMKVHFANVKPRRILYLLYALIDLKLVVESLNQNSISINQTAIWKALTTSFGNIGKRQALNKNINNKDKKGLSASESAEVQSIKEQLQKFSDNLEVAN</sequence>
<evidence type="ECO:0000313" key="1">
    <source>
        <dbReference type="EMBL" id="RNI29780.1"/>
    </source>
</evidence>
<accession>A0A3M9MWC7</accession>
<comment type="caution">
    <text evidence="1">The sequence shown here is derived from an EMBL/GenBank/DDBJ whole genome shotgun (WGS) entry which is preliminary data.</text>
</comment>
<organism evidence="1 2">
    <name type="scientific">Rufibacter immobilis</name>
    <dbReference type="NCBI Taxonomy" id="1348778"/>
    <lineage>
        <taxon>Bacteria</taxon>
        <taxon>Pseudomonadati</taxon>
        <taxon>Bacteroidota</taxon>
        <taxon>Cytophagia</taxon>
        <taxon>Cytophagales</taxon>
        <taxon>Hymenobacteraceae</taxon>
        <taxon>Rufibacter</taxon>
    </lineage>
</organism>
<evidence type="ECO:0000313" key="2">
    <source>
        <dbReference type="Proteomes" id="UP000271010"/>
    </source>
</evidence>
<reference evidence="1 2" key="1">
    <citation type="submission" date="2018-11" db="EMBL/GenBank/DDBJ databases">
        <title>Rufibacter latericius sp. nov., isolated from water in Baiyang Lake.</title>
        <authorList>
            <person name="Yang Y."/>
        </authorList>
    </citation>
    <scope>NUCLEOTIDE SEQUENCE [LARGE SCALE GENOMIC DNA]</scope>
    <source>
        <strain evidence="1 2">MCC P1</strain>
    </source>
</reference>
<dbReference type="Proteomes" id="UP000271010">
    <property type="component" value="Unassembled WGS sequence"/>
</dbReference>
<dbReference type="AlphaFoldDB" id="A0A3M9MWC7"/>
<protein>
    <submittedName>
        <fullName evidence="1">Uncharacterized protein</fullName>
    </submittedName>
</protein>
<proteinExistence type="predicted"/>
<dbReference type="EMBL" id="RJJE01000009">
    <property type="protein sequence ID" value="RNI29780.1"/>
    <property type="molecule type" value="Genomic_DNA"/>
</dbReference>
<dbReference type="RefSeq" id="WP_148041318.1">
    <property type="nucleotide sequence ID" value="NZ_RJJE01000009.1"/>
</dbReference>
<gene>
    <name evidence="1" type="ORF">EFA69_09585</name>
</gene>